<dbReference type="Proteomes" id="UP000013827">
    <property type="component" value="Unassembled WGS sequence"/>
</dbReference>
<feature type="signal peptide" evidence="2">
    <location>
        <begin position="1"/>
        <end position="19"/>
    </location>
</feature>
<keyword evidence="4" id="KW-1185">Reference proteome</keyword>
<dbReference type="PANTHER" id="PTHR23330">
    <property type="entry name" value="P300 TRANSCRIPTIONAL COFACTOR JMY-RELATED"/>
    <property type="match status" value="1"/>
</dbReference>
<protein>
    <submittedName>
        <fullName evidence="3">Uncharacterized protein</fullName>
    </submittedName>
</protein>
<dbReference type="AlphaFoldDB" id="A0A0D3KFV5"/>
<dbReference type="KEGG" id="ehx:EMIHUDRAFT_455535"/>
<keyword evidence="2" id="KW-0732">Signal</keyword>
<feature type="compositionally biased region" description="Low complexity" evidence="1">
    <location>
        <begin position="27"/>
        <end position="50"/>
    </location>
</feature>
<sequence>AARRRRAKTTTTLFLFVLATPPPPQPAAEAVTAVLAASARASSAATSTLPGSPPPVPTSPLTPPPPGPPPAGPPNPPPILPPSPPAPPRAPPPPPPLSLWGDQWGADDGIFLKVQLLDSNLSAVADPAATCDPHHGGGCAVVRVVIPQLQRYYLTPGAQEPSRSLPAGRCVFADSTTERGAGPEAVATTEVVIHG</sequence>
<proteinExistence type="predicted"/>
<feature type="chain" id="PRO_5044216228" evidence="2">
    <location>
        <begin position="20"/>
        <end position="195"/>
    </location>
</feature>
<feature type="compositionally biased region" description="Pro residues" evidence="1">
    <location>
        <begin position="51"/>
        <end position="97"/>
    </location>
</feature>
<dbReference type="EnsemblProtists" id="EOD34640">
    <property type="protein sequence ID" value="EOD34640"/>
    <property type="gene ID" value="EMIHUDRAFT_455535"/>
</dbReference>
<reference evidence="3" key="2">
    <citation type="submission" date="2024-10" db="UniProtKB">
        <authorList>
            <consortium name="EnsemblProtists"/>
        </authorList>
    </citation>
    <scope>IDENTIFICATION</scope>
</reference>
<dbReference type="PaxDb" id="2903-EOD34640"/>
<evidence type="ECO:0000313" key="4">
    <source>
        <dbReference type="Proteomes" id="UP000013827"/>
    </source>
</evidence>
<name>A0A0D3KFV5_EMIH1</name>
<reference evidence="4" key="1">
    <citation type="journal article" date="2013" name="Nature">
        <title>Pan genome of the phytoplankton Emiliania underpins its global distribution.</title>
        <authorList>
            <person name="Read B.A."/>
            <person name="Kegel J."/>
            <person name="Klute M.J."/>
            <person name="Kuo A."/>
            <person name="Lefebvre S.C."/>
            <person name="Maumus F."/>
            <person name="Mayer C."/>
            <person name="Miller J."/>
            <person name="Monier A."/>
            <person name="Salamov A."/>
            <person name="Young J."/>
            <person name="Aguilar M."/>
            <person name="Claverie J.M."/>
            <person name="Frickenhaus S."/>
            <person name="Gonzalez K."/>
            <person name="Herman E.K."/>
            <person name="Lin Y.C."/>
            <person name="Napier J."/>
            <person name="Ogata H."/>
            <person name="Sarno A.F."/>
            <person name="Shmutz J."/>
            <person name="Schroeder D."/>
            <person name="de Vargas C."/>
            <person name="Verret F."/>
            <person name="von Dassow P."/>
            <person name="Valentin K."/>
            <person name="Van de Peer Y."/>
            <person name="Wheeler G."/>
            <person name="Dacks J.B."/>
            <person name="Delwiche C.F."/>
            <person name="Dyhrman S.T."/>
            <person name="Glockner G."/>
            <person name="John U."/>
            <person name="Richards T."/>
            <person name="Worden A.Z."/>
            <person name="Zhang X."/>
            <person name="Grigoriev I.V."/>
            <person name="Allen A.E."/>
            <person name="Bidle K."/>
            <person name="Borodovsky M."/>
            <person name="Bowler C."/>
            <person name="Brownlee C."/>
            <person name="Cock J.M."/>
            <person name="Elias M."/>
            <person name="Gladyshev V.N."/>
            <person name="Groth M."/>
            <person name="Guda C."/>
            <person name="Hadaegh A."/>
            <person name="Iglesias-Rodriguez M.D."/>
            <person name="Jenkins J."/>
            <person name="Jones B.M."/>
            <person name="Lawson T."/>
            <person name="Leese F."/>
            <person name="Lindquist E."/>
            <person name="Lobanov A."/>
            <person name="Lomsadze A."/>
            <person name="Malik S.B."/>
            <person name="Marsh M.E."/>
            <person name="Mackinder L."/>
            <person name="Mock T."/>
            <person name="Mueller-Roeber B."/>
            <person name="Pagarete A."/>
            <person name="Parker M."/>
            <person name="Probert I."/>
            <person name="Quesneville H."/>
            <person name="Raines C."/>
            <person name="Rensing S.A."/>
            <person name="Riano-Pachon D.M."/>
            <person name="Richier S."/>
            <person name="Rokitta S."/>
            <person name="Shiraiwa Y."/>
            <person name="Soanes D.M."/>
            <person name="van der Giezen M."/>
            <person name="Wahlund T.M."/>
            <person name="Williams B."/>
            <person name="Wilson W."/>
            <person name="Wolfe G."/>
            <person name="Wurch L.L."/>
        </authorList>
    </citation>
    <scope>NUCLEOTIDE SEQUENCE</scope>
</reference>
<evidence type="ECO:0000256" key="1">
    <source>
        <dbReference type="SAM" id="MobiDB-lite"/>
    </source>
</evidence>
<dbReference type="HOGENOM" id="CLU_1399636_0_0_1"/>
<dbReference type="PANTHER" id="PTHR23330:SF9">
    <property type="entry name" value="PROLINE-RICH PROTEIN 11"/>
    <property type="match status" value="1"/>
</dbReference>
<feature type="region of interest" description="Disordered" evidence="1">
    <location>
        <begin position="19"/>
        <end position="102"/>
    </location>
</feature>
<evidence type="ECO:0000256" key="2">
    <source>
        <dbReference type="SAM" id="SignalP"/>
    </source>
</evidence>
<accession>A0A0D3KFV5</accession>
<organism evidence="3 4">
    <name type="scientific">Emiliania huxleyi (strain CCMP1516)</name>
    <dbReference type="NCBI Taxonomy" id="280463"/>
    <lineage>
        <taxon>Eukaryota</taxon>
        <taxon>Haptista</taxon>
        <taxon>Haptophyta</taxon>
        <taxon>Prymnesiophyceae</taxon>
        <taxon>Isochrysidales</taxon>
        <taxon>Noelaerhabdaceae</taxon>
        <taxon>Emiliania</taxon>
    </lineage>
</organism>
<dbReference type="GeneID" id="17279910"/>
<evidence type="ECO:0000313" key="3">
    <source>
        <dbReference type="EnsemblProtists" id="EOD34640"/>
    </source>
</evidence>
<dbReference type="RefSeq" id="XP_005787069.1">
    <property type="nucleotide sequence ID" value="XM_005787012.1"/>
</dbReference>